<feature type="domain" description="ABC transporter" evidence="3">
    <location>
        <begin position="72"/>
        <end position="317"/>
    </location>
</feature>
<dbReference type="Pfam" id="PF04068">
    <property type="entry name" value="Fer4_RLI"/>
    <property type="match status" value="1"/>
</dbReference>
<dbReference type="InterPro" id="IPR007209">
    <property type="entry name" value="RNaseL-inhib-like_metal-bd_dom"/>
</dbReference>
<sequence>MRCINLRVAVIDYSLCKPTKCNLECIRFCPVNRSRRSSKAIEIDSNTGKPVIYENVCIGCNICVKKCPYNALEIENLPDELSKLAIHRYGKNGFKLFGLPVPKKGEVLGIIGKNGIGKTTTIRILAGELIPNFGDKERKASENEVLERFRGTELFEYFQKVYSKKIKVAHKIQYVELVPRYLSGKVSTLLEKADERGIAIKLASELGLSPVLERDVKNISGGELQKILIVATLSKKADLYIFDEPSSFLDVRERIRIASLIRELVPKESYSIVIEHDIALLDYLSDNIVVMYGEPGVYGVASKTYSTRSGINHFLDGYLPAENMRIRKEPIRFHVSEAPPQRHGGKSNEIYIEWRDFTISLDGFRLDVKPGSASKGEVIGILGPNGIGKTTFVKKLVSMISEDRPEDEEIKFSYKPQYVSPEIFEKKTVEENLINANPQSLSTGTWAYEDIVRPFGLYKLREREVSELSGGELQKLALAVSLIKDAELYLLDEPSAYLDVEERLSVAKVIRRLTESRSVAAFVVEHDLSIIDYICSRIMVFEGKPGEHGFANSPMELREGMNKFLKILDITFRRDPSTGRPRINKKDSYNDREQKRIGEYYYIPKGEENLSEKP</sequence>
<feature type="domain" description="4Fe-4S ferredoxin-type" evidence="4">
    <location>
        <begin position="48"/>
        <end position="77"/>
    </location>
</feature>
<dbReference type="SUPFAM" id="SSF54862">
    <property type="entry name" value="4Fe-4S ferredoxins"/>
    <property type="match status" value="1"/>
</dbReference>
<dbReference type="Proteomes" id="UP000652307">
    <property type="component" value="Unassembled WGS sequence"/>
</dbReference>
<dbReference type="EMBL" id="JADEZV010000004">
    <property type="protein sequence ID" value="MBE9391594.1"/>
    <property type="molecule type" value="Genomic_DNA"/>
</dbReference>
<dbReference type="Proteomes" id="UP000886076">
    <property type="component" value="Unassembled WGS sequence"/>
</dbReference>
<dbReference type="InterPro" id="IPR003593">
    <property type="entry name" value="AAA+_ATPase"/>
</dbReference>
<evidence type="ECO:0000313" key="6">
    <source>
        <dbReference type="EMBL" id="MBE9391594.1"/>
    </source>
</evidence>
<keyword evidence="2" id="KW-0067">ATP-binding</keyword>
<dbReference type="GO" id="GO:0016887">
    <property type="term" value="F:ATP hydrolysis activity"/>
    <property type="evidence" value="ECO:0007669"/>
    <property type="project" value="InterPro"/>
</dbReference>
<organism evidence="5">
    <name type="scientific">Fervidicoccus fontis</name>
    <dbReference type="NCBI Taxonomy" id="683846"/>
    <lineage>
        <taxon>Archaea</taxon>
        <taxon>Thermoproteota</taxon>
        <taxon>Thermoprotei</taxon>
        <taxon>Fervidicoccales</taxon>
        <taxon>Fervidicoccaceae</taxon>
        <taxon>Fervidicoccus</taxon>
    </lineage>
</organism>
<dbReference type="GO" id="GO:0005524">
    <property type="term" value="F:ATP binding"/>
    <property type="evidence" value="ECO:0007669"/>
    <property type="project" value="UniProtKB-KW"/>
</dbReference>
<dbReference type="GeneID" id="12449904"/>
<evidence type="ECO:0000256" key="2">
    <source>
        <dbReference type="ARBA" id="ARBA00022840"/>
    </source>
</evidence>
<dbReference type="InterPro" id="IPR017871">
    <property type="entry name" value="ABC_transporter-like_CS"/>
</dbReference>
<dbReference type="InterPro" id="IPR013283">
    <property type="entry name" value="RLI1"/>
</dbReference>
<dbReference type="PROSITE" id="PS00211">
    <property type="entry name" value="ABC_TRANSPORTER_1"/>
    <property type="match status" value="2"/>
</dbReference>
<accession>A0A7C2ZRC6</accession>
<dbReference type="NCBIfam" id="NF009945">
    <property type="entry name" value="PRK13409.1"/>
    <property type="match status" value="1"/>
</dbReference>
<dbReference type="PROSITE" id="PS51379">
    <property type="entry name" value="4FE4S_FER_2"/>
    <property type="match status" value="1"/>
</dbReference>
<evidence type="ECO:0000259" key="4">
    <source>
        <dbReference type="PROSITE" id="PS51379"/>
    </source>
</evidence>
<reference evidence="5" key="1">
    <citation type="journal article" date="2020" name="mSystems">
        <title>Genome- and Community-Level Interaction Insights into Carbon Utilization and Element Cycling Functions of Hydrothermarchaeota in Hydrothermal Sediment.</title>
        <authorList>
            <person name="Zhou Z."/>
            <person name="Liu Y."/>
            <person name="Xu W."/>
            <person name="Pan J."/>
            <person name="Luo Z.H."/>
            <person name="Li M."/>
        </authorList>
    </citation>
    <scope>NUCLEOTIDE SEQUENCE [LARGE SCALE GENOMIC DNA]</scope>
    <source>
        <strain evidence="5">SpSt-1261</strain>
    </source>
</reference>
<dbReference type="InterPro" id="IPR017900">
    <property type="entry name" value="4Fe4S_Fe_S_CS"/>
</dbReference>
<dbReference type="SUPFAM" id="SSF52540">
    <property type="entry name" value="P-loop containing nucleoside triphosphate hydrolases"/>
    <property type="match status" value="2"/>
</dbReference>
<name>A0A7C2ZRC6_9CREN</name>
<evidence type="ECO:0000313" key="5">
    <source>
        <dbReference type="EMBL" id="HEW63778.1"/>
    </source>
</evidence>
<dbReference type="AlphaFoldDB" id="A0A7C2ZRC6"/>
<keyword evidence="1" id="KW-0547">Nucleotide-binding</keyword>
<dbReference type="PRINTS" id="PR01868">
    <property type="entry name" value="ABCEFAMILY"/>
</dbReference>
<dbReference type="Gene3D" id="3.40.50.300">
    <property type="entry name" value="P-loop containing nucleotide triphosphate hydrolases"/>
    <property type="match status" value="2"/>
</dbReference>
<dbReference type="SMART" id="SM00382">
    <property type="entry name" value="AAA"/>
    <property type="match status" value="2"/>
</dbReference>
<evidence type="ECO:0000259" key="3">
    <source>
        <dbReference type="PROSITE" id="PS50893"/>
    </source>
</evidence>
<dbReference type="InterPro" id="IPR017896">
    <property type="entry name" value="4Fe4S_Fe-S-bd"/>
</dbReference>
<dbReference type="InterPro" id="IPR003439">
    <property type="entry name" value="ABC_transporter-like_ATP-bd"/>
</dbReference>
<gene>
    <name evidence="5" type="ORF">ENO39_01790</name>
    <name evidence="6" type="ORF">IOK49_05880</name>
</gene>
<comment type="caution">
    <text evidence="5">The sequence shown here is derived from an EMBL/GenBank/DDBJ whole genome shotgun (WGS) entry which is preliminary data.</text>
</comment>
<dbReference type="Pfam" id="PF00005">
    <property type="entry name" value="ABC_tran"/>
    <property type="match status" value="2"/>
</dbReference>
<feature type="domain" description="ABC transporter" evidence="3">
    <location>
        <begin position="350"/>
        <end position="567"/>
    </location>
</feature>
<evidence type="ECO:0000256" key="1">
    <source>
        <dbReference type="ARBA" id="ARBA00022741"/>
    </source>
</evidence>
<dbReference type="InterPro" id="IPR027417">
    <property type="entry name" value="P-loop_NTPase"/>
</dbReference>
<dbReference type="FunFam" id="3.40.50.300:FF:001546">
    <property type="entry name" value="RNase L inhibitor homolog"/>
    <property type="match status" value="1"/>
</dbReference>
<proteinExistence type="predicted"/>
<dbReference type="GO" id="GO:0016491">
    <property type="term" value="F:oxidoreductase activity"/>
    <property type="evidence" value="ECO:0007669"/>
    <property type="project" value="UniProtKB-ARBA"/>
</dbReference>
<dbReference type="Pfam" id="PF00037">
    <property type="entry name" value="Fer4"/>
    <property type="match status" value="1"/>
</dbReference>
<dbReference type="PANTHER" id="PTHR19248">
    <property type="entry name" value="ATP-BINDING TRANSPORT PROTEIN-RELATED"/>
    <property type="match status" value="1"/>
</dbReference>
<dbReference type="PROSITE" id="PS00198">
    <property type="entry name" value="4FE4S_FER_1"/>
    <property type="match status" value="1"/>
</dbReference>
<dbReference type="EMBL" id="DSFH01000031">
    <property type="protein sequence ID" value="HEW63778.1"/>
    <property type="molecule type" value="Genomic_DNA"/>
</dbReference>
<reference evidence="6" key="2">
    <citation type="submission" date="2020-10" db="EMBL/GenBank/DDBJ databases">
        <title>Fervidococcus fontis strain 3639Fd - the first crenarchaeon capable of growth on lipids.</title>
        <authorList>
            <person name="Kochetkova T.V."/>
            <person name="Elcheninov A.G."/>
            <person name="Toschakov S.V."/>
            <person name="Kublanov I.V."/>
        </authorList>
    </citation>
    <scope>NUCLEOTIDE SEQUENCE</scope>
    <source>
        <strain evidence="6">3639Fd</strain>
    </source>
</reference>
<dbReference type="RefSeq" id="WP_148683635.1">
    <property type="nucleotide sequence ID" value="NZ_DSFH01000031.1"/>
</dbReference>
<protein>
    <submittedName>
        <fullName evidence="5">Ribosome biogenesis/translation initiation ATPase RLI</fullName>
    </submittedName>
</protein>
<dbReference type="PROSITE" id="PS50893">
    <property type="entry name" value="ABC_TRANSPORTER_2"/>
    <property type="match status" value="2"/>
</dbReference>